<dbReference type="Proteomes" id="UP001301958">
    <property type="component" value="Unassembled WGS sequence"/>
</dbReference>
<comment type="caution">
    <text evidence="2">The sequence shown here is derived from an EMBL/GenBank/DDBJ whole genome shotgun (WGS) entry which is preliminary data.</text>
</comment>
<dbReference type="AlphaFoldDB" id="A0AAN7BQN9"/>
<feature type="compositionally biased region" description="Polar residues" evidence="1">
    <location>
        <begin position="31"/>
        <end position="45"/>
    </location>
</feature>
<gene>
    <name evidence="2" type="ORF">QBC38DRAFT_526801</name>
</gene>
<feature type="region of interest" description="Disordered" evidence="1">
    <location>
        <begin position="213"/>
        <end position="419"/>
    </location>
</feature>
<evidence type="ECO:0000313" key="2">
    <source>
        <dbReference type="EMBL" id="KAK4227348.1"/>
    </source>
</evidence>
<feature type="compositionally biased region" description="Polar residues" evidence="1">
    <location>
        <begin position="393"/>
        <end position="408"/>
    </location>
</feature>
<sequence length="419" mass="44863">MACNQVEIVFRPLADPKLNSLLSSSQLSSSKPTTSVPQPSASNLKGKSKIVHPPLLTHWAVKVTLETSCFGYEEGDYYYGLVTEDNAPKLCVIDTTIWESMGSSSQRLRGLTAEIPPELFVKASTIIQRTKPYDIMSNNCQDFAIKFFLDTCTQIFNLEQTLETLRKGHHGFNALIKYKRDTETGDYLIYDRGNKLITRFDERGDVEKMHEFVSGKKKKEQVEQKEDKGLPGWIRGSLGGGMRKEGEGEKKKVSGSSVAGGKEGGAQRGVGGGKTKEGVQQGVGGNKQKERTQVGIGGSKQKEGAQQGVAGGGKQKERAQQGGGGKTKEGSQVGVGGGKQKEGGQQSGGKKQKEGAQQVGDGKQKEGAQVRVVSGKEKEGAQAGVGNGKQKAGATQPQQCVAGQSQGQKVKMVVRQKDA</sequence>
<feature type="region of interest" description="Disordered" evidence="1">
    <location>
        <begin position="24"/>
        <end position="45"/>
    </location>
</feature>
<dbReference type="EMBL" id="MU865332">
    <property type="protein sequence ID" value="KAK4227348.1"/>
    <property type="molecule type" value="Genomic_DNA"/>
</dbReference>
<feature type="compositionally biased region" description="Basic and acidic residues" evidence="1">
    <location>
        <begin position="362"/>
        <end position="380"/>
    </location>
</feature>
<accession>A0AAN7BQN9</accession>
<feature type="compositionally biased region" description="Basic and acidic residues" evidence="1">
    <location>
        <begin position="213"/>
        <end position="229"/>
    </location>
</feature>
<evidence type="ECO:0000256" key="1">
    <source>
        <dbReference type="SAM" id="MobiDB-lite"/>
    </source>
</evidence>
<organism evidence="2 3">
    <name type="scientific">Podospora fimiseda</name>
    <dbReference type="NCBI Taxonomy" id="252190"/>
    <lineage>
        <taxon>Eukaryota</taxon>
        <taxon>Fungi</taxon>
        <taxon>Dikarya</taxon>
        <taxon>Ascomycota</taxon>
        <taxon>Pezizomycotina</taxon>
        <taxon>Sordariomycetes</taxon>
        <taxon>Sordariomycetidae</taxon>
        <taxon>Sordariales</taxon>
        <taxon>Podosporaceae</taxon>
        <taxon>Podospora</taxon>
    </lineage>
</organism>
<reference evidence="2" key="1">
    <citation type="journal article" date="2023" name="Mol. Phylogenet. Evol.">
        <title>Genome-scale phylogeny and comparative genomics of the fungal order Sordariales.</title>
        <authorList>
            <person name="Hensen N."/>
            <person name="Bonometti L."/>
            <person name="Westerberg I."/>
            <person name="Brannstrom I.O."/>
            <person name="Guillou S."/>
            <person name="Cros-Aarteil S."/>
            <person name="Calhoun S."/>
            <person name="Haridas S."/>
            <person name="Kuo A."/>
            <person name="Mondo S."/>
            <person name="Pangilinan J."/>
            <person name="Riley R."/>
            <person name="LaButti K."/>
            <person name="Andreopoulos B."/>
            <person name="Lipzen A."/>
            <person name="Chen C."/>
            <person name="Yan M."/>
            <person name="Daum C."/>
            <person name="Ng V."/>
            <person name="Clum A."/>
            <person name="Steindorff A."/>
            <person name="Ohm R.A."/>
            <person name="Martin F."/>
            <person name="Silar P."/>
            <person name="Natvig D.O."/>
            <person name="Lalanne C."/>
            <person name="Gautier V."/>
            <person name="Ament-Velasquez S.L."/>
            <person name="Kruys A."/>
            <person name="Hutchinson M.I."/>
            <person name="Powell A.J."/>
            <person name="Barry K."/>
            <person name="Miller A.N."/>
            <person name="Grigoriev I.V."/>
            <person name="Debuchy R."/>
            <person name="Gladieux P."/>
            <person name="Hiltunen Thoren M."/>
            <person name="Johannesson H."/>
        </authorList>
    </citation>
    <scope>NUCLEOTIDE SEQUENCE</scope>
    <source>
        <strain evidence="2">CBS 990.96</strain>
    </source>
</reference>
<keyword evidence="3" id="KW-1185">Reference proteome</keyword>
<feature type="compositionally biased region" description="Gly residues" evidence="1">
    <location>
        <begin position="261"/>
        <end position="273"/>
    </location>
</feature>
<evidence type="ECO:0000313" key="3">
    <source>
        <dbReference type="Proteomes" id="UP001301958"/>
    </source>
</evidence>
<proteinExistence type="predicted"/>
<protein>
    <submittedName>
        <fullName evidence="2">Uncharacterized protein</fullName>
    </submittedName>
</protein>
<name>A0AAN7BQN9_9PEZI</name>
<feature type="compositionally biased region" description="Basic and acidic residues" evidence="1">
    <location>
        <begin position="242"/>
        <end position="252"/>
    </location>
</feature>
<reference evidence="2" key="2">
    <citation type="submission" date="2023-05" db="EMBL/GenBank/DDBJ databases">
        <authorList>
            <consortium name="Lawrence Berkeley National Laboratory"/>
            <person name="Steindorff A."/>
            <person name="Hensen N."/>
            <person name="Bonometti L."/>
            <person name="Westerberg I."/>
            <person name="Brannstrom I.O."/>
            <person name="Guillou S."/>
            <person name="Cros-Aarteil S."/>
            <person name="Calhoun S."/>
            <person name="Haridas S."/>
            <person name="Kuo A."/>
            <person name="Mondo S."/>
            <person name="Pangilinan J."/>
            <person name="Riley R."/>
            <person name="Labutti K."/>
            <person name="Andreopoulos B."/>
            <person name="Lipzen A."/>
            <person name="Chen C."/>
            <person name="Yanf M."/>
            <person name="Daum C."/>
            <person name="Ng V."/>
            <person name="Clum A."/>
            <person name="Ohm R."/>
            <person name="Martin F."/>
            <person name="Silar P."/>
            <person name="Natvig D."/>
            <person name="Lalanne C."/>
            <person name="Gautier V."/>
            <person name="Ament-Velasquez S.L."/>
            <person name="Kruys A."/>
            <person name="Hutchinson M.I."/>
            <person name="Powell A.J."/>
            <person name="Barry K."/>
            <person name="Miller A.N."/>
            <person name="Grigoriev I.V."/>
            <person name="Debuchy R."/>
            <person name="Gladieux P."/>
            <person name="Thoren M.H."/>
            <person name="Johannesson H."/>
        </authorList>
    </citation>
    <scope>NUCLEOTIDE SEQUENCE</scope>
    <source>
        <strain evidence="2">CBS 990.96</strain>
    </source>
</reference>